<feature type="compositionally biased region" description="Low complexity" evidence="1">
    <location>
        <begin position="48"/>
        <end position="64"/>
    </location>
</feature>
<feature type="region of interest" description="Disordered" evidence="1">
    <location>
        <begin position="41"/>
        <end position="64"/>
    </location>
</feature>
<evidence type="ECO:0000313" key="3">
    <source>
        <dbReference type="Proteomes" id="UP000048600"/>
    </source>
</evidence>
<proteinExistence type="predicted"/>
<gene>
    <name evidence="2" type="ORF">ERS007741_04174</name>
</gene>
<evidence type="ECO:0000313" key="2">
    <source>
        <dbReference type="EMBL" id="COX31160.1"/>
    </source>
</evidence>
<sequence>MPTGTVAGTWFEFSSTVPAKPRRRQASITACAASATWVSSGASTSRGASCAPAAAPMIASERSK</sequence>
<accession>A0A654ZN66</accession>
<organism evidence="2 3">
    <name type="scientific">Mycobacterium tuberculosis</name>
    <dbReference type="NCBI Taxonomy" id="1773"/>
    <lineage>
        <taxon>Bacteria</taxon>
        <taxon>Bacillati</taxon>
        <taxon>Actinomycetota</taxon>
        <taxon>Actinomycetes</taxon>
        <taxon>Mycobacteriales</taxon>
        <taxon>Mycobacteriaceae</taxon>
        <taxon>Mycobacterium</taxon>
        <taxon>Mycobacterium tuberculosis complex</taxon>
    </lineage>
</organism>
<dbReference type="Proteomes" id="UP000048600">
    <property type="component" value="Unassembled WGS sequence"/>
</dbReference>
<reference evidence="2 3" key="1">
    <citation type="submission" date="2015-03" db="EMBL/GenBank/DDBJ databases">
        <authorList>
            <consortium name="Pathogen Informatics"/>
        </authorList>
    </citation>
    <scope>NUCLEOTIDE SEQUENCE [LARGE SCALE GENOMIC DNA]</scope>
    <source>
        <strain evidence="2 3">P00601463</strain>
    </source>
</reference>
<evidence type="ECO:0000256" key="1">
    <source>
        <dbReference type="SAM" id="MobiDB-lite"/>
    </source>
</evidence>
<protein>
    <submittedName>
        <fullName evidence="2">Uncharacterized protein</fullName>
    </submittedName>
</protein>
<dbReference type="EMBL" id="CHKL01000791">
    <property type="protein sequence ID" value="COX31160.1"/>
    <property type="molecule type" value="Genomic_DNA"/>
</dbReference>
<name>A0A654ZN66_MYCTX</name>
<dbReference type="AlphaFoldDB" id="A0A654ZN66"/>